<name>A0A437LLK7_9BURK</name>
<reference evidence="8 9" key="1">
    <citation type="submission" date="2019-01" db="EMBL/GenBank/DDBJ databases">
        <authorList>
            <person name="Chen W.-M."/>
        </authorList>
    </citation>
    <scope>NUCLEOTIDE SEQUENCE [LARGE SCALE GENOMIC DNA]</scope>
    <source>
        <strain evidence="8 9">CCP-18</strain>
    </source>
</reference>
<evidence type="ECO:0000313" key="9">
    <source>
        <dbReference type="Proteomes" id="UP000288587"/>
    </source>
</evidence>
<accession>A0A437LLK7</accession>
<dbReference type="GO" id="GO:0043169">
    <property type="term" value="F:cation binding"/>
    <property type="evidence" value="ECO:0007669"/>
    <property type="project" value="InterPro"/>
</dbReference>
<protein>
    <recommendedName>
        <fullName evidence="6">Alpha-amylase</fullName>
        <ecNumber evidence="6">3.2.1.1</ecNumber>
    </recommendedName>
</protein>
<evidence type="ECO:0000256" key="4">
    <source>
        <dbReference type="ARBA" id="ARBA00023295"/>
    </source>
</evidence>
<evidence type="ECO:0000313" key="8">
    <source>
        <dbReference type="EMBL" id="RVT86253.1"/>
    </source>
</evidence>
<dbReference type="InterPro" id="IPR017853">
    <property type="entry name" value="GH"/>
</dbReference>
<dbReference type="AlphaFoldDB" id="A0A437LLK7"/>
<comment type="similarity">
    <text evidence="1 5">Belongs to the glycosyl hydrolase 13 family.</text>
</comment>
<dbReference type="OrthoDB" id="9805159at2"/>
<evidence type="ECO:0000256" key="3">
    <source>
        <dbReference type="ARBA" id="ARBA00023277"/>
    </source>
</evidence>
<keyword evidence="9" id="KW-1185">Reference proteome</keyword>
<dbReference type="InterPro" id="IPR006046">
    <property type="entry name" value="Alpha_amylase"/>
</dbReference>
<dbReference type="SUPFAM" id="SSF51445">
    <property type="entry name" value="(Trans)glycosidases"/>
    <property type="match status" value="1"/>
</dbReference>
<dbReference type="Proteomes" id="UP000288587">
    <property type="component" value="Unassembled WGS sequence"/>
</dbReference>
<dbReference type="SMART" id="SM00642">
    <property type="entry name" value="Aamy"/>
    <property type="match status" value="1"/>
</dbReference>
<gene>
    <name evidence="8" type="ORF">EOD73_09480</name>
</gene>
<comment type="catalytic activity">
    <reaction evidence="6">
        <text>Endohydrolysis of (1-&gt;4)-alpha-D-glucosidic linkages in polysaccharides containing three or more (1-&gt;4)-alpha-linked D-glucose units.</text>
        <dbReference type="EC" id="3.2.1.1"/>
    </reaction>
</comment>
<dbReference type="EC" id="3.2.1.1" evidence="6"/>
<proteinExistence type="inferred from homology"/>
<evidence type="ECO:0000259" key="7">
    <source>
        <dbReference type="SMART" id="SM00642"/>
    </source>
</evidence>
<feature type="domain" description="Glycosyl hydrolase family 13 catalytic" evidence="7">
    <location>
        <begin position="7"/>
        <end position="306"/>
    </location>
</feature>
<dbReference type="Pfam" id="PF00128">
    <property type="entry name" value="Alpha-amylase"/>
    <property type="match status" value="1"/>
</dbReference>
<keyword evidence="3 6" id="KW-0119">Carbohydrate metabolism</keyword>
<dbReference type="PRINTS" id="PR00110">
    <property type="entry name" value="ALPHAAMYLASE"/>
</dbReference>
<evidence type="ECO:0000256" key="2">
    <source>
        <dbReference type="ARBA" id="ARBA00022801"/>
    </source>
</evidence>
<dbReference type="EMBL" id="SACM01000002">
    <property type="protein sequence ID" value="RVT86253.1"/>
    <property type="molecule type" value="Genomic_DNA"/>
</dbReference>
<dbReference type="InterPro" id="IPR006047">
    <property type="entry name" value="GH13_cat_dom"/>
</dbReference>
<evidence type="ECO:0000256" key="5">
    <source>
        <dbReference type="RuleBase" id="RU003615"/>
    </source>
</evidence>
<comment type="caution">
    <text evidence="8">The sequence shown here is derived from an EMBL/GenBank/DDBJ whole genome shotgun (WGS) entry which is preliminary data.</text>
</comment>
<dbReference type="Gene3D" id="3.20.20.80">
    <property type="entry name" value="Glycosidases"/>
    <property type="match status" value="1"/>
</dbReference>
<organism evidence="8 9">
    <name type="scientific">Inhella crocodyli</name>
    <dbReference type="NCBI Taxonomy" id="2499851"/>
    <lineage>
        <taxon>Bacteria</taxon>
        <taxon>Pseudomonadati</taxon>
        <taxon>Pseudomonadota</taxon>
        <taxon>Betaproteobacteria</taxon>
        <taxon>Burkholderiales</taxon>
        <taxon>Sphaerotilaceae</taxon>
        <taxon>Inhella</taxon>
    </lineage>
</organism>
<dbReference type="RefSeq" id="WP_127682748.1">
    <property type="nucleotide sequence ID" value="NZ_SACM01000002.1"/>
</dbReference>
<keyword evidence="2 6" id="KW-0378">Hydrolase</keyword>
<dbReference type="GO" id="GO:0004556">
    <property type="term" value="F:alpha-amylase activity"/>
    <property type="evidence" value="ECO:0007669"/>
    <property type="project" value="UniProtKB-UniRule"/>
</dbReference>
<sequence>MTAASPEAFVHLFDWPFARCEAELPALVAEGFTGIQVSPPQRSIDNPIWWGRYQPVDHTVLDGPLGNEAALRRLIQTAHRLGLKVLVDVVLNHMAGGPYAQTLRYPRFGPEHFRPRSTIDYNDLRSIREGWLVGMPDLDTAHPHVRAEARRYLDLLIDCGADGFRFDAVKHMEPEYFDAVLDGLPSHLFLYGEYIQQPGHFPVMLEFLRTMRLMDFPLYQSLAHALGPDGDWAALDRLDAAEAALPSGKGVAFVTNHDLELEQYGGFALPSDGLALAHAHTTCRLDAVPLVWMDHRHDPVLRAALRVRRVASASAWETVHASRQLLVWRCRQNKALVVFNAAHSPRHIESAWLAGQDGWRDAVTGEGPHAVAPRQPGLFLRGD</sequence>
<dbReference type="GO" id="GO:0005975">
    <property type="term" value="P:carbohydrate metabolic process"/>
    <property type="evidence" value="ECO:0007669"/>
    <property type="project" value="InterPro"/>
</dbReference>
<dbReference type="PANTHER" id="PTHR43447">
    <property type="entry name" value="ALPHA-AMYLASE"/>
    <property type="match status" value="1"/>
</dbReference>
<evidence type="ECO:0000256" key="1">
    <source>
        <dbReference type="ARBA" id="ARBA00008061"/>
    </source>
</evidence>
<keyword evidence="4 6" id="KW-0326">Glycosidase</keyword>
<evidence type="ECO:0000256" key="6">
    <source>
        <dbReference type="RuleBase" id="RU361134"/>
    </source>
</evidence>